<dbReference type="EMBL" id="HBGE01088184">
    <property type="protein sequence ID" value="CAD9175738.1"/>
    <property type="molecule type" value="Transcribed_RNA"/>
</dbReference>
<organism evidence="2">
    <name type="scientific">Alexandrium catenella</name>
    <name type="common">Red tide dinoflagellate</name>
    <name type="synonym">Gonyaulax catenella</name>
    <dbReference type="NCBI Taxonomy" id="2925"/>
    <lineage>
        <taxon>Eukaryota</taxon>
        <taxon>Sar</taxon>
        <taxon>Alveolata</taxon>
        <taxon>Dinophyceae</taxon>
        <taxon>Gonyaulacales</taxon>
        <taxon>Pyrocystaceae</taxon>
        <taxon>Alexandrium</taxon>
    </lineage>
</organism>
<name>A0A7S1RTM3_ALECA</name>
<dbReference type="AlphaFoldDB" id="A0A7S1RTM3"/>
<feature type="signal peptide" evidence="1">
    <location>
        <begin position="1"/>
        <end position="18"/>
    </location>
</feature>
<accession>A0A7S1RTM3</accession>
<reference evidence="2" key="1">
    <citation type="submission" date="2021-01" db="EMBL/GenBank/DDBJ databases">
        <authorList>
            <person name="Corre E."/>
            <person name="Pelletier E."/>
            <person name="Niang G."/>
            <person name="Scheremetjew M."/>
            <person name="Finn R."/>
            <person name="Kale V."/>
            <person name="Holt S."/>
            <person name="Cochrane G."/>
            <person name="Meng A."/>
            <person name="Brown T."/>
            <person name="Cohen L."/>
        </authorList>
    </citation>
    <scope>NUCLEOTIDE SEQUENCE</scope>
    <source>
        <strain evidence="2">OF101</strain>
    </source>
</reference>
<evidence type="ECO:0000313" key="2">
    <source>
        <dbReference type="EMBL" id="CAD9175738.1"/>
    </source>
</evidence>
<keyword evidence="1" id="KW-0732">Signal</keyword>
<proteinExistence type="predicted"/>
<sequence length="259" mass="29055">MQALAAVLLSALCVLSSAVFIKGSAEQNPVLEAERKRKLPIPTDGGVDGYGKRPDCVPEELCQAPFHCEEGHWNTAEVLATADGRANYRSWCGNELPFRNEEGAIKCSQGKLEEYGHTILRSDAMRDVHSYKGQAFFKSIFAHHCFAQGFCDDTKVTVNTTVEESEALCDERYGRENWSTLAGKKIKQMLWYDTVELLDDGGVHMSPQLERYYAMSGCAQGVHHCDVHWCKQFFCPEEDWRAFAKVVNLPSGPFFTRTA</sequence>
<protein>
    <submittedName>
        <fullName evidence="2">Uncharacterized protein</fullName>
    </submittedName>
</protein>
<gene>
    <name evidence="2" type="ORF">ACAT0790_LOCUS52507</name>
</gene>
<evidence type="ECO:0000256" key="1">
    <source>
        <dbReference type="SAM" id="SignalP"/>
    </source>
</evidence>
<feature type="chain" id="PRO_5031460551" evidence="1">
    <location>
        <begin position="19"/>
        <end position="259"/>
    </location>
</feature>